<dbReference type="InterPro" id="IPR000994">
    <property type="entry name" value="Pept_M24"/>
</dbReference>
<name>A0A5D3ASY4_9TREE</name>
<dbReference type="InterPro" id="IPR013154">
    <property type="entry name" value="ADH-like_N"/>
</dbReference>
<protein>
    <recommendedName>
        <fullName evidence="1">Enoyl reductase (ER) domain-containing protein</fullName>
    </recommendedName>
</protein>
<dbReference type="PANTHER" id="PTHR45348">
    <property type="entry name" value="HYPOTHETICAL OXIDOREDUCTASE (EUROFUNG)"/>
    <property type="match status" value="1"/>
</dbReference>
<dbReference type="SUPFAM" id="SSF55920">
    <property type="entry name" value="Creatinase/aminopeptidase"/>
    <property type="match status" value="1"/>
</dbReference>
<dbReference type="InterPro" id="IPR047122">
    <property type="entry name" value="Trans-enoyl_RdTase-like"/>
</dbReference>
<dbReference type="Gene3D" id="3.90.180.10">
    <property type="entry name" value="Medium-chain alcohol dehydrogenases, catalytic domain"/>
    <property type="match status" value="1"/>
</dbReference>
<dbReference type="SMART" id="SM00829">
    <property type="entry name" value="PKS_ER"/>
    <property type="match status" value="1"/>
</dbReference>
<gene>
    <name evidence="2" type="ORF">B9479_006230</name>
</gene>
<reference evidence="2 3" key="1">
    <citation type="submission" date="2017-05" db="EMBL/GenBank/DDBJ databases">
        <title>The Genome Sequence of Tsuchiyaea wingfieldii DSM 27421.</title>
        <authorList>
            <person name="Cuomo C."/>
            <person name="Passer A."/>
            <person name="Billmyre B."/>
            <person name="Heitman J."/>
        </authorList>
    </citation>
    <scope>NUCLEOTIDE SEQUENCE [LARGE SCALE GENOMIC DNA]</scope>
    <source>
        <strain evidence="2 3">DSM 27421</strain>
    </source>
</reference>
<feature type="domain" description="Enoyl reductase (ER)" evidence="1">
    <location>
        <begin position="14"/>
        <end position="354"/>
    </location>
</feature>
<dbReference type="Gene3D" id="3.40.350.10">
    <property type="entry name" value="Creatinase/prolidase N-terminal domain"/>
    <property type="match status" value="1"/>
</dbReference>
<dbReference type="Pfam" id="PF00557">
    <property type="entry name" value="Peptidase_M24"/>
    <property type="match status" value="1"/>
</dbReference>
<dbReference type="InterPro" id="IPR036005">
    <property type="entry name" value="Creatinase/aminopeptidase-like"/>
</dbReference>
<dbReference type="InterPro" id="IPR013149">
    <property type="entry name" value="ADH-like_C"/>
</dbReference>
<dbReference type="InterPro" id="IPR011032">
    <property type="entry name" value="GroES-like_sf"/>
</dbReference>
<organism evidence="2 3">
    <name type="scientific">Cryptococcus floricola</name>
    <dbReference type="NCBI Taxonomy" id="2591691"/>
    <lineage>
        <taxon>Eukaryota</taxon>
        <taxon>Fungi</taxon>
        <taxon>Dikarya</taxon>
        <taxon>Basidiomycota</taxon>
        <taxon>Agaricomycotina</taxon>
        <taxon>Tremellomycetes</taxon>
        <taxon>Tremellales</taxon>
        <taxon>Cryptococcaceae</taxon>
        <taxon>Cryptococcus</taxon>
    </lineage>
</organism>
<dbReference type="Proteomes" id="UP000322245">
    <property type="component" value="Unassembled WGS sequence"/>
</dbReference>
<dbReference type="GO" id="GO:0016651">
    <property type="term" value="F:oxidoreductase activity, acting on NAD(P)H"/>
    <property type="evidence" value="ECO:0007669"/>
    <property type="project" value="InterPro"/>
</dbReference>
<proteinExistence type="predicted"/>
<evidence type="ECO:0000313" key="2">
    <source>
        <dbReference type="EMBL" id="TYJ53160.1"/>
    </source>
</evidence>
<dbReference type="InterPro" id="IPR029149">
    <property type="entry name" value="Creatin/AminoP/Spt16_N"/>
</dbReference>
<evidence type="ECO:0000313" key="3">
    <source>
        <dbReference type="Proteomes" id="UP000322245"/>
    </source>
</evidence>
<dbReference type="Pfam" id="PF08240">
    <property type="entry name" value="ADH_N"/>
    <property type="match status" value="1"/>
</dbReference>
<sequence>MTSIPKTMKAWVQNESHWLDIQEVLVPQPKDNQVLVKVQYAAQNPTDWKHSAFLSSPGVINGCDYAGTVVALGSNLASPLKLGDRVAGTLHGGCYKDEGSHAEYTLADSDLTWVVPERLGLAEASTFGVAWTTAAQAMVQHQGKAFPTLGDTNVTGNPWASAHSFYIVYGGSTSVGLFAIQLAKILGYQVLAIASPHSFSLLKSYGADAVLDYHNPDEAIAEALKITDGGVELALDTISDGDSFRITVEMMGKKGKQFNALLEVPDKIKELNPELKTEFTAASTLIGKEFEFPALAPGQTFYPAVPEDRRFCVEIFQQTAELYSKYGLKPNPVQITGGFEDVTKGLELLKDVEAAPLQQDAPCSKGRKSAPFVRRGLMVLTFLAASIWLSPLIGRAPSLTHYWSQSATPLDTQCDTLLTASAATHTVRLETLVSSLPPSTVWVAEPGASASYFIGSFSSEEWWLSERPFLVVVGQSSDGSPRVYLVTPTFEALRARLLELPEEVRRIARWVEWREDQSPYQVLGAALGDDVESFVLDPMVRHFVGQGLRKVLQEVTDEEVLASVSLIRERKTTHEVDLLRCANQKTLHAIRQTRKRMYLGISESQTSNILEEEMAKTGLIGGEGLVLFGEDAALPHGSGTNRRLGESDLVLIDAGGKWGGYVSDITRTFALPKSKIPQHHIDLWETVRQAQYAAFEFLKGTNASSPPKLADLDRSARNVVSAWHRSEPSSSSPAVDPADDASVPDFSIFTHRLGHGIGLEGHEVPYLVQGPLGERRVQSGHVFSLEPGIYLPQDGEKVHGMRGVGVRLEDCFVVTEDEQGRLGGEWLSGPMGAWGNEL</sequence>
<comment type="caution">
    <text evidence="2">The sequence shown here is derived from an EMBL/GenBank/DDBJ whole genome shotgun (WGS) entry which is preliminary data.</text>
</comment>
<dbReference type="CDD" id="cd08249">
    <property type="entry name" value="enoyl_reductase_like"/>
    <property type="match status" value="1"/>
</dbReference>
<dbReference type="Pfam" id="PF00107">
    <property type="entry name" value="ADH_zinc_N"/>
    <property type="match status" value="1"/>
</dbReference>
<dbReference type="SUPFAM" id="SSF51735">
    <property type="entry name" value="NAD(P)-binding Rossmann-fold domains"/>
    <property type="match status" value="1"/>
</dbReference>
<dbReference type="AlphaFoldDB" id="A0A5D3ASY4"/>
<dbReference type="InterPro" id="IPR020843">
    <property type="entry name" value="ER"/>
</dbReference>
<dbReference type="EMBL" id="NIDF01000100">
    <property type="protein sequence ID" value="TYJ53160.1"/>
    <property type="molecule type" value="Genomic_DNA"/>
</dbReference>
<accession>A0A5D3ASY4</accession>
<dbReference type="SUPFAM" id="SSF50129">
    <property type="entry name" value="GroES-like"/>
    <property type="match status" value="1"/>
</dbReference>
<evidence type="ECO:0000259" key="1">
    <source>
        <dbReference type="SMART" id="SM00829"/>
    </source>
</evidence>
<dbReference type="PANTHER" id="PTHR45348:SF7">
    <property type="entry name" value="ZINC BINDING OXIDOREDUCTASE, PUTATIVE-RELATED"/>
    <property type="match status" value="1"/>
</dbReference>
<dbReference type="InterPro" id="IPR036291">
    <property type="entry name" value="NAD(P)-bd_dom_sf"/>
</dbReference>
<dbReference type="Gene3D" id="3.40.50.720">
    <property type="entry name" value="NAD(P)-binding Rossmann-like Domain"/>
    <property type="match status" value="1"/>
</dbReference>
<keyword evidence="3" id="KW-1185">Reference proteome</keyword>
<dbReference type="Gene3D" id="3.90.230.10">
    <property type="entry name" value="Creatinase/methionine aminopeptidase superfamily"/>
    <property type="match status" value="1"/>
</dbReference>